<organism evidence="6">
    <name type="scientific">Alexandrium monilatum</name>
    <dbReference type="NCBI Taxonomy" id="311494"/>
    <lineage>
        <taxon>Eukaryota</taxon>
        <taxon>Sar</taxon>
        <taxon>Alveolata</taxon>
        <taxon>Dinophyceae</taxon>
        <taxon>Gonyaulacales</taxon>
        <taxon>Pyrocystaceae</taxon>
        <taxon>Alexandrium</taxon>
    </lineage>
</organism>
<evidence type="ECO:0000256" key="4">
    <source>
        <dbReference type="ARBA" id="ARBA00023004"/>
    </source>
</evidence>
<comment type="cofactor">
    <cofactor evidence="5">
        <name>Fe(2+)</name>
        <dbReference type="ChEBI" id="CHEBI:29033"/>
    </cofactor>
    <text evidence="5">Binds 1 Fe(2+) ion per subunit.</text>
</comment>
<comment type="similarity">
    <text evidence="1">Belongs to the carotenoid oxygenase family.</text>
</comment>
<keyword evidence="4 5" id="KW-0408">Iron</keyword>
<dbReference type="SUPFAM" id="SSF63825">
    <property type="entry name" value="YWTD domain"/>
    <property type="match status" value="1"/>
</dbReference>
<dbReference type="GO" id="GO:0046872">
    <property type="term" value="F:metal ion binding"/>
    <property type="evidence" value="ECO:0007669"/>
    <property type="project" value="UniProtKB-KW"/>
</dbReference>
<feature type="binding site" evidence="5">
    <location>
        <position position="499"/>
    </location>
    <ligand>
        <name>Fe cation</name>
        <dbReference type="ChEBI" id="CHEBI:24875"/>
        <note>catalytic</note>
    </ligand>
</feature>
<reference evidence="6" key="1">
    <citation type="submission" date="2021-01" db="EMBL/GenBank/DDBJ databases">
        <authorList>
            <person name="Corre E."/>
            <person name="Pelletier E."/>
            <person name="Niang G."/>
            <person name="Scheremetjew M."/>
            <person name="Finn R."/>
            <person name="Kale V."/>
            <person name="Holt S."/>
            <person name="Cochrane G."/>
            <person name="Meng A."/>
            <person name="Brown T."/>
            <person name="Cohen L."/>
        </authorList>
    </citation>
    <scope>NUCLEOTIDE SEQUENCE</scope>
    <source>
        <strain evidence="6">CCMP3105</strain>
    </source>
</reference>
<feature type="binding site" evidence="5">
    <location>
        <position position="250"/>
    </location>
    <ligand>
        <name>Fe cation</name>
        <dbReference type="ChEBI" id="CHEBI:24875"/>
        <note>catalytic</note>
    </ligand>
</feature>
<keyword evidence="2 5" id="KW-0479">Metal-binding</keyword>
<gene>
    <name evidence="6" type="ORF">AMON00008_LOCUS78</name>
</gene>
<dbReference type="GO" id="GO:0010436">
    <property type="term" value="F:carotenoid dioxygenase activity"/>
    <property type="evidence" value="ECO:0007669"/>
    <property type="project" value="TreeGrafter"/>
</dbReference>
<evidence type="ECO:0000256" key="3">
    <source>
        <dbReference type="ARBA" id="ARBA00023002"/>
    </source>
</evidence>
<feature type="binding site" evidence="5">
    <location>
        <position position="198"/>
    </location>
    <ligand>
        <name>Fe cation</name>
        <dbReference type="ChEBI" id="CHEBI:24875"/>
        <note>catalytic</note>
    </ligand>
</feature>
<name>A0A7S4PSA3_9DINO</name>
<dbReference type="GO" id="GO:0016121">
    <property type="term" value="P:carotene catabolic process"/>
    <property type="evidence" value="ECO:0007669"/>
    <property type="project" value="TreeGrafter"/>
</dbReference>
<evidence type="ECO:0008006" key="7">
    <source>
        <dbReference type="Google" id="ProtNLM"/>
    </source>
</evidence>
<evidence type="ECO:0000256" key="2">
    <source>
        <dbReference type="ARBA" id="ARBA00022723"/>
    </source>
</evidence>
<feature type="binding site" evidence="5">
    <location>
        <position position="316"/>
    </location>
    <ligand>
        <name>Fe cation</name>
        <dbReference type="ChEBI" id="CHEBI:24875"/>
        <note>catalytic</note>
    </ligand>
</feature>
<dbReference type="Pfam" id="PF03055">
    <property type="entry name" value="RPE65"/>
    <property type="match status" value="1"/>
</dbReference>
<dbReference type="GO" id="GO:0009570">
    <property type="term" value="C:chloroplast stroma"/>
    <property type="evidence" value="ECO:0007669"/>
    <property type="project" value="TreeGrafter"/>
</dbReference>
<evidence type="ECO:0000313" key="6">
    <source>
        <dbReference type="EMBL" id="CAE4560459.1"/>
    </source>
</evidence>
<evidence type="ECO:0000256" key="1">
    <source>
        <dbReference type="ARBA" id="ARBA00006787"/>
    </source>
</evidence>
<keyword evidence="3" id="KW-0560">Oxidoreductase</keyword>
<dbReference type="PANTHER" id="PTHR10543:SF89">
    <property type="entry name" value="CAROTENOID 9,10(9',10')-CLEAVAGE DIOXYGENASE 1"/>
    <property type="match status" value="1"/>
</dbReference>
<protein>
    <recommendedName>
        <fullName evidence="7">Carotenoid oxygenase</fullName>
    </recommendedName>
</protein>
<dbReference type="InterPro" id="IPR004294">
    <property type="entry name" value="Carotenoid_Oase"/>
</dbReference>
<dbReference type="EMBL" id="HBNR01000102">
    <property type="protein sequence ID" value="CAE4560459.1"/>
    <property type="molecule type" value="Transcribed_RNA"/>
</dbReference>
<dbReference type="AlphaFoldDB" id="A0A7S4PSA3"/>
<accession>A0A7S4PSA3</accession>
<sequence>MGAESSAMRTSCANELKKPDKRLAHEHWAFRTKFAPVDTETFASLEVSFGELPSDLEGAYVRNGPNPLWNLPTEDSNWHWFFGDGMVHCIRLSGGRASYSSHFCRTRKFLAEQQRGGPFYNNVAHAGSMRGFLGRWMLEAIGLASGPPSGPSNTSLVYHNSQLLALCEADQPLELRVLLDGHLESEARYACGDKWNAHPKVDPASGRLYWMDYDVTGRKAIFTFGIVGAGGEVERSCHGMLPGGKALMIHDCGITEEYAIVIACPILVGIENLSTEGCIWRYDASHGARIGLFPHEGEDGEVAPQWFDIEPCYIFHIANAWQEGHLVNLVVVRWDSIDMSGSMQKDSSSFLSPRRHALWRYTFDLDSNAVTESILSPGTERLEFPVVNPQLVGRKSRYIWAVGSEADEPVFHRIYKFDLDSTGAADCQSLTLSTGGGEKLSAGEASFIPRGPGEDSGYLVTYVVDPLGVANSYFYVLDAASLSLLTVISLPVRVPLGFHGLWMTEEQMVAQRLDEGRQG</sequence>
<evidence type="ECO:0000256" key="5">
    <source>
        <dbReference type="PIRSR" id="PIRSR604294-1"/>
    </source>
</evidence>
<proteinExistence type="inferred from homology"/>
<dbReference type="PANTHER" id="PTHR10543">
    <property type="entry name" value="BETA-CAROTENE DIOXYGENASE"/>
    <property type="match status" value="1"/>
</dbReference>